<evidence type="ECO:0000256" key="3">
    <source>
        <dbReference type="ARBA" id="ARBA00022502"/>
    </source>
</evidence>
<evidence type="ECO:0000256" key="7">
    <source>
        <dbReference type="ARBA" id="ARBA00023136"/>
    </source>
</evidence>
<evidence type="ECO:0000256" key="8">
    <source>
        <dbReference type="SAM" id="Phobius"/>
    </source>
</evidence>
<comment type="similarity">
    <text evidence="2">Belongs to the PGAP2 family.</text>
</comment>
<name>A0A182VM38_ANOME</name>
<feature type="transmembrane region" description="Helical" evidence="8">
    <location>
        <begin position="46"/>
        <end position="70"/>
    </location>
</feature>
<proteinExistence type="inferred from homology"/>
<keyword evidence="7 8" id="KW-0472">Membrane</keyword>
<evidence type="ECO:0000313" key="10">
    <source>
        <dbReference type="EnsemblMetazoa" id="AMEM017281-PA"/>
    </source>
</evidence>
<accession>A0A182VM38</accession>
<keyword evidence="5 8" id="KW-1133">Transmembrane helix</keyword>
<feature type="transmembrane region" description="Helical" evidence="8">
    <location>
        <begin position="138"/>
        <end position="160"/>
    </location>
</feature>
<evidence type="ECO:0000256" key="1">
    <source>
        <dbReference type="ARBA" id="ARBA00004653"/>
    </source>
</evidence>
<dbReference type="Proteomes" id="UP000075903">
    <property type="component" value="Unassembled WGS sequence"/>
</dbReference>
<protein>
    <recommendedName>
        <fullName evidence="9">CWH43-like N-terminal domain-containing protein</fullName>
    </recommendedName>
</protein>
<dbReference type="GO" id="GO:0005789">
    <property type="term" value="C:endoplasmic reticulum membrane"/>
    <property type="evidence" value="ECO:0007669"/>
    <property type="project" value="TreeGrafter"/>
</dbReference>
<evidence type="ECO:0000256" key="2">
    <source>
        <dbReference type="ARBA" id="ARBA00007414"/>
    </source>
</evidence>
<keyword evidence="4 8" id="KW-0812">Transmembrane</keyword>
<evidence type="ECO:0000313" key="11">
    <source>
        <dbReference type="Proteomes" id="UP000075903"/>
    </source>
</evidence>
<evidence type="ECO:0000256" key="4">
    <source>
        <dbReference type="ARBA" id="ARBA00022692"/>
    </source>
</evidence>
<dbReference type="InterPro" id="IPR039545">
    <property type="entry name" value="PGAP2"/>
</dbReference>
<dbReference type="Pfam" id="PF10277">
    <property type="entry name" value="Frag1"/>
    <property type="match status" value="1"/>
</dbReference>
<dbReference type="EnsemblMetazoa" id="AMEM017281-RA">
    <property type="protein sequence ID" value="AMEM017281-PA"/>
    <property type="gene ID" value="AMEM017281"/>
</dbReference>
<reference evidence="10" key="1">
    <citation type="submission" date="2020-05" db="UniProtKB">
        <authorList>
            <consortium name="EnsemblMetazoa"/>
        </authorList>
    </citation>
    <scope>IDENTIFICATION</scope>
    <source>
        <strain evidence="10">MAF</strain>
    </source>
</reference>
<keyword evidence="6" id="KW-0333">Golgi apparatus</keyword>
<organism evidence="10 11">
    <name type="scientific">Anopheles merus</name>
    <name type="common">Mosquito</name>
    <dbReference type="NCBI Taxonomy" id="30066"/>
    <lineage>
        <taxon>Eukaryota</taxon>
        <taxon>Metazoa</taxon>
        <taxon>Ecdysozoa</taxon>
        <taxon>Arthropoda</taxon>
        <taxon>Hexapoda</taxon>
        <taxon>Insecta</taxon>
        <taxon>Pterygota</taxon>
        <taxon>Neoptera</taxon>
        <taxon>Endopterygota</taxon>
        <taxon>Diptera</taxon>
        <taxon>Nematocera</taxon>
        <taxon>Culicoidea</taxon>
        <taxon>Culicidae</taxon>
        <taxon>Anophelinae</taxon>
        <taxon>Anopheles</taxon>
    </lineage>
</organism>
<keyword evidence="11" id="KW-1185">Reference proteome</keyword>
<dbReference type="STRING" id="30066.A0A182VM38"/>
<dbReference type="GO" id="GO:0000139">
    <property type="term" value="C:Golgi membrane"/>
    <property type="evidence" value="ECO:0007669"/>
    <property type="project" value="UniProtKB-SubCell"/>
</dbReference>
<dbReference type="AlphaFoldDB" id="A0A182VM38"/>
<evidence type="ECO:0000259" key="9">
    <source>
        <dbReference type="Pfam" id="PF10277"/>
    </source>
</evidence>
<comment type="subcellular location">
    <subcellularLocation>
        <location evidence="1">Golgi apparatus membrane</location>
        <topology evidence="1">Multi-pass membrane protein</topology>
    </subcellularLocation>
</comment>
<dbReference type="PANTHER" id="PTHR12892">
    <property type="entry name" value="FGF RECEPTOR ACTIVATING PROTEIN 1"/>
    <property type="match status" value="1"/>
</dbReference>
<keyword evidence="3" id="KW-0337">GPI-anchor biosynthesis</keyword>
<feature type="transmembrane region" description="Helical" evidence="8">
    <location>
        <begin position="172"/>
        <end position="192"/>
    </location>
</feature>
<sequence>MLPQYERLVDGAASDTGPGGYAAGGTGGGGGGGVGSLRRSKFRVRFGRLAVATVMLPVAGFLFCVIWSLLYNFEQANATHCLVYNFLPSLSAAIGNYQPQRFVWQFSVLFHAPFRYAIAFLYKNHHLTLLSRKHRKEWAYLACILNIIELSSLVGLSLWTSSNNYEIHKICFSAFVICSIIYMYLVVLINRLTRTEELLTLAERKSLRYKRRLLLVNVASIMFAVYFFVRHNNHCEPGIYSLFALSEYVFVYSNIGFHMTAYWDFINAHVYFHWRTGIHFSAV</sequence>
<feature type="domain" description="CWH43-like N-terminal" evidence="9">
    <location>
        <begin position="46"/>
        <end position="266"/>
    </location>
</feature>
<feature type="transmembrane region" description="Helical" evidence="8">
    <location>
        <begin position="213"/>
        <end position="229"/>
    </location>
</feature>
<dbReference type="InterPro" id="IPR019402">
    <property type="entry name" value="CWH43_N"/>
</dbReference>
<dbReference type="PANTHER" id="PTHR12892:SF11">
    <property type="entry name" value="POST-GPI ATTACHMENT TO PROTEINS FACTOR 2"/>
    <property type="match status" value="1"/>
</dbReference>
<evidence type="ECO:0000256" key="5">
    <source>
        <dbReference type="ARBA" id="ARBA00022989"/>
    </source>
</evidence>
<evidence type="ECO:0000256" key="6">
    <source>
        <dbReference type="ARBA" id="ARBA00023034"/>
    </source>
</evidence>
<dbReference type="VEuPathDB" id="VectorBase:AMEM017281"/>
<dbReference type="GO" id="GO:0006506">
    <property type="term" value="P:GPI anchor biosynthetic process"/>
    <property type="evidence" value="ECO:0007669"/>
    <property type="project" value="UniProtKB-KW"/>
</dbReference>
<dbReference type="VEuPathDB" id="VectorBase:AMEM21_010371"/>